<accession>V7I2C1</accession>
<proteinExistence type="predicted"/>
<gene>
    <name evidence="1" type="ORF">T472_0218225</name>
</gene>
<feature type="non-terminal residue" evidence="1">
    <location>
        <position position="1"/>
    </location>
</feature>
<organism evidence="1 2">
    <name type="scientific">Youngiibacter fragilis 232.1</name>
    <dbReference type="NCBI Taxonomy" id="994573"/>
    <lineage>
        <taxon>Bacteria</taxon>
        <taxon>Bacillati</taxon>
        <taxon>Bacillota</taxon>
        <taxon>Clostridia</taxon>
        <taxon>Eubacteriales</taxon>
        <taxon>Clostridiaceae</taxon>
        <taxon>Youngiibacter</taxon>
    </lineage>
</organism>
<dbReference type="STRING" id="994573.T472_0218225"/>
<comment type="caution">
    <text evidence="1">The sequence shown here is derived from an EMBL/GenBank/DDBJ whole genome shotgun (WGS) entry which is preliminary data.</text>
</comment>
<dbReference type="eggNOG" id="ENOG5032IMF">
    <property type="taxonomic scope" value="Bacteria"/>
</dbReference>
<reference evidence="1 2" key="1">
    <citation type="journal article" date="2014" name="Genome Announc.">
        <title>Genome Sequence of Youngiibacter fragilis, the Type Strain of the Genus Youngiibacter.</title>
        <authorList>
            <person name="Wawrik C.B."/>
            <person name="Callaghan A.V."/>
            <person name="Stamps B.W."/>
            <person name="Wawrik B."/>
        </authorList>
    </citation>
    <scope>NUCLEOTIDE SEQUENCE [LARGE SCALE GENOMIC DNA]</scope>
    <source>
        <strain evidence="1 2">232.1</strain>
    </source>
</reference>
<dbReference type="Proteomes" id="UP000017747">
    <property type="component" value="Unassembled WGS sequence"/>
</dbReference>
<evidence type="ECO:0000313" key="2">
    <source>
        <dbReference type="Proteomes" id="UP000017747"/>
    </source>
</evidence>
<dbReference type="EMBL" id="AXUN02000223">
    <property type="protein sequence ID" value="ETA79142.1"/>
    <property type="molecule type" value="Genomic_DNA"/>
</dbReference>
<protein>
    <submittedName>
        <fullName evidence="1">Nitrogenase subunit NifH</fullName>
    </submittedName>
</protein>
<name>V7I2C1_9CLOT</name>
<keyword evidence="2" id="KW-1185">Reference proteome</keyword>
<dbReference type="AlphaFoldDB" id="V7I2C1"/>
<evidence type="ECO:0000313" key="1">
    <source>
        <dbReference type="EMBL" id="ETA79142.1"/>
    </source>
</evidence>
<sequence>LLREIQWIIKFQRTDDGEYITSLPTDYEKLTPCFGRHTCHMGAAKALKALAAIPEGMRTEQIRVKNDELVEYFLIHRLFKKSHDLEKTSKPGWLRLGFPLMYQTDILELLMIMAALGIKDKRLEDALDVLRGKMTPEGTWIMETSNSGKMIADIEKKGSPSKRITMRAINVLEYYGNYDR</sequence>